<dbReference type="NCBIfam" id="NF033542">
    <property type="entry name" value="transpos_IS110"/>
    <property type="match status" value="1"/>
</dbReference>
<comment type="caution">
    <text evidence="3">The sequence shown here is derived from an EMBL/GenBank/DDBJ whole genome shotgun (WGS) entry which is preliminary data.</text>
</comment>
<accession>A0ABX0H2V9</accession>
<dbReference type="Proteomes" id="UP000800981">
    <property type="component" value="Unassembled WGS sequence"/>
</dbReference>
<organism evidence="3 4">
    <name type="scientific">Motilibacter deserti</name>
    <dbReference type="NCBI Taxonomy" id="2714956"/>
    <lineage>
        <taxon>Bacteria</taxon>
        <taxon>Bacillati</taxon>
        <taxon>Actinomycetota</taxon>
        <taxon>Actinomycetes</taxon>
        <taxon>Motilibacterales</taxon>
        <taxon>Motilibacteraceae</taxon>
        <taxon>Motilibacter</taxon>
    </lineage>
</organism>
<sequence>MAIDPGKAQHRVWLSTDEAGLVGEPLSLPVLRPGLEELDRLVREHAGASGALFAVEATGALHRSWVVELNRRFPDCVRVFAPSETAAARAQLGSRRFKTDDRDCAALTYLARQGYGRSVPADVHEALQSAVRHRRSLVAERKAAQQRLHDQVNALCPGLSAPPGHGRKLDLFGVTGQAVLDCLLEFEGRPAAARSLVARALGRLTRADAQFWAARWKDCLPPSADVAARIDRLGRSVERWRALCADIELVDTDIAVLLAGTEGQVLTTLPGVKTARAGAFAAFSMPIARFPSAEHLYSATGLVPGSYESSSITRRPGISRQGLPEHRDALMNIAWGLSQYCPPFIQRREELQARKMKPMQARVVLARHACRLAFRMMRTQEEFDEQRYRENRHQPGR</sequence>
<dbReference type="Pfam" id="PF01548">
    <property type="entry name" value="DEDD_Tnp_IS110"/>
    <property type="match status" value="1"/>
</dbReference>
<reference evidence="3 4" key="1">
    <citation type="submission" date="2020-03" db="EMBL/GenBank/DDBJ databases">
        <title>Two novel Motilibacter sp.</title>
        <authorList>
            <person name="Liu S."/>
        </authorList>
    </citation>
    <scope>NUCLEOTIDE SEQUENCE [LARGE SCALE GENOMIC DNA]</scope>
    <source>
        <strain evidence="3 4">E257</strain>
    </source>
</reference>
<dbReference type="RefSeq" id="WP_166284527.1">
    <property type="nucleotide sequence ID" value="NZ_JAANNP010000085.1"/>
</dbReference>
<evidence type="ECO:0000259" key="1">
    <source>
        <dbReference type="Pfam" id="PF01548"/>
    </source>
</evidence>
<dbReference type="PANTHER" id="PTHR33055:SF3">
    <property type="entry name" value="PUTATIVE TRANSPOSASE FOR IS117-RELATED"/>
    <property type="match status" value="1"/>
</dbReference>
<dbReference type="EMBL" id="JAANNP010000085">
    <property type="protein sequence ID" value="NHC16052.1"/>
    <property type="molecule type" value="Genomic_DNA"/>
</dbReference>
<dbReference type="InterPro" id="IPR047650">
    <property type="entry name" value="Transpos_IS110"/>
</dbReference>
<evidence type="ECO:0000259" key="2">
    <source>
        <dbReference type="Pfam" id="PF02371"/>
    </source>
</evidence>
<protein>
    <submittedName>
        <fullName evidence="3">IS110 family transposase</fullName>
    </submittedName>
</protein>
<feature type="domain" description="Transposase IS110-like N-terminal" evidence="1">
    <location>
        <begin position="3"/>
        <end position="157"/>
    </location>
</feature>
<evidence type="ECO:0000313" key="4">
    <source>
        <dbReference type="Proteomes" id="UP000800981"/>
    </source>
</evidence>
<dbReference type="PANTHER" id="PTHR33055">
    <property type="entry name" value="TRANSPOSASE FOR INSERTION SEQUENCE ELEMENT IS1111A"/>
    <property type="match status" value="1"/>
</dbReference>
<proteinExistence type="predicted"/>
<name>A0ABX0H2V9_9ACTN</name>
<keyword evidence="4" id="KW-1185">Reference proteome</keyword>
<evidence type="ECO:0000313" key="3">
    <source>
        <dbReference type="EMBL" id="NHC16052.1"/>
    </source>
</evidence>
<feature type="domain" description="Transposase IS116/IS110/IS902 C-terminal" evidence="2">
    <location>
        <begin position="264"/>
        <end position="341"/>
    </location>
</feature>
<dbReference type="Pfam" id="PF02371">
    <property type="entry name" value="Transposase_20"/>
    <property type="match status" value="1"/>
</dbReference>
<gene>
    <name evidence="3" type="ORF">G9H71_19900</name>
</gene>
<dbReference type="InterPro" id="IPR003346">
    <property type="entry name" value="Transposase_20"/>
</dbReference>
<dbReference type="InterPro" id="IPR002525">
    <property type="entry name" value="Transp_IS110-like_N"/>
</dbReference>